<evidence type="ECO:0000313" key="2">
    <source>
        <dbReference type="Proteomes" id="UP000003227"/>
    </source>
</evidence>
<accession>D5Q875</accession>
<dbReference type="AlphaFoldDB" id="D5Q875"/>
<organism evidence="1 2">
    <name type="scientific">Clostridioides difficile NAP08</name>
    <dbReference type="NCBI Taxonomy" id="525259"/>
    <lineage>
        <taxon>Bacteria</taxon>
        <taxon>Bacillati</taxon>
        <taxon>Bacillota</taxon>
        <taxon>Clostridia</taxon>
        <taxon>Peptostreptococcales</taxon>
        <taxon>Peptostreptococcaceae</taxon>
        <taxon>Clostridioides</taxon>
    </lineage>
</organism>
<dbReference type="HOGENOM" id="CLU_3010274_0_0_9"/>
<dbReference type="EMBL" id="ADNX01000082">
    <property type="protein sequence ID" value="EFH05864.1"/>
    <property type="molecule type" value="Genomic_DNA"/>
</dbReference>
<comment type="caution">
    <text evidence="1">The sequence shown here is derived from an EMBL/GenBank/DDBJ whole genome shotgun (WGS) entry which is preliminary data.</text>
</comment>
<proteinExistence type="predicted"/>
<dbReference type="Proteomes" id="UP000003227">
    <property type="component" value="Unassembled WGS sequence"/>
</dbReference>
<reference evidence="1 2" key="1">
    <citation type="submission" date="2010-05" db="EMBL/GenBank/DDBJ databases">
        <authorList>
            <person name="Qin X."/>
            <person name="Bachman B."/>
            <person name="Battles P."/>
            <person name="Bell A."/>
            <person name="Bess C."/>
            <person name="Bickham C."/>
            <person name="Chaboub L."/>
            <person name="Chen D."/>
            <person name="Coyle M."/>
            <person name="Deiros D.R."/>
            <person name="Dinh H."/>
            <person name="Forbes L."/>
            <person name="Fowler G."/>
            <person name="Francisco L."/>
            <person name="Fu Q."/>
            <person name="Gubbala S."/>
            <person name="Hale W."/>
            <person name="Han Y."/>
            <person name="Hemphill L."/>
            <person name="Highlander S.K."/>
            <person name="Hirani K."/>
            <person name="Hogues M."/>
            <person name="Jackson L."/>
            <person name="Jakkamsetti A."/>
            <person name="Javaid M."/>
            <person name="Jiang H."/>
            <person name="Korchina V."/>
            <person name="Kovar C."/>
            <person name="Lara F."/>
            <person name="Lee S."/>
            <person name="Mata R."/>
            <person name="Mathew T."/>
            <person name="Moen C."/>
            <person name="Morales K."/>
            <person name="Munidasa M."/>
            <person name="Nazareth L."/>
            <person name="Ngo R."/>
            <person name="Nguyen L."/>
            <person name="Okwuonu G."/>
            <person name="Ongeri F."/>
            <person name="Patil S."/>
            <person name="Petrosino J."/>
            <person name="Pham C."/>
            <person name="Pham P."/>
            <person name="Pu L.-L."/>
            <person name="Puazo M."/>
            <person name="Raj R."/>
            <person name="Reid J."/>
            <person name="Rouhana J."/>
            <person name="Saada N."/>
            <person name="Shang Y."/>
            <person name="Simmons D."/>
            <person name="Thornton R."/>
            <person name="Warren J."/>
            <person name="Weissenberger G."/>
            <person name="Zhang J."/>
            <person name="Zhang L."/>
            <person name="Zhou C."/>
            <person name="Zhu D."/>
            <person name="Muzny D."/>
            <person name="Worley K."/>
            <person name="Gibbs R."/>
        </authorList>
    </citation>
    <scope>NUCLEOTIDE SEQUENCE [LARGE SCALE GENOMIC DNA]</scope>
    <source>
        <strain evidence="1 2">NAP08</strain>
    </source>
</reference>
<evidence type="ECO:0000313" key="1">
    <source>
        <dbReference type="EMBL" id="EFH05864.1"/>
    </source>
</evidence>
<gene>
    <name evidence="1" type="ORF">HMPREF0220_3109</name>
</gene>
<sequence length="56" mass="6647">MNFSDTHNLGFDNKVYIVITTLPISDRYPIPFVYVNPYLNGKNYDNIQIKFLHIIR</sequence>
<name>D5Q875_CLODI</name>
<protein>
    <submittedName>
        <fullName evidence="1">Uncharacterized protein</fullName>
    </submittedName>
</protein>